<name>A0ABV2SV49_9FLAO</name>
<dbReference type="Gene3D" id="3.40.50.20">
    <property type="match status" value="1"/>
</dbReference>
<dbReference type="EMBL" id="JBEXAE010000004">
    <property type="protein sequence ID" value="MET6991012.1"/>
    <property type="molecule type" value="Genomic_DNA"/>
</dbReference>
<keyword evidence="3" id="KW-1185">Reference proteome</keyword>
<protein>
    <recommendedName>
        <fullName evidence="1">PglD N-terminal domain-containing protein</fullName>
    </recommendedName>
</protein>
<proteinExistence type="predicted"/>
<gene>
    <name evidence="2" type="ORF">ABXZ36_10170</name>
</gene>
<dbReference type="InterPro" id="IPR041561">
    <property type="entry name" value="PglD_N"/>
</dbReference>
<dbReference type="Pfam" id="PF17836">
    <property type="entry name" value="PglD_N"/>
    <property type="match status" value="1"/>
</dbReference>
<dbReference type="Proteomes" id="UP001549799">
    <property type="component" value="Unassembled WGS sequence"/>
</dbReference>
<evidence type="ECO:0000313" key="2">
    <source>
        <dbReference type="EMBL" id="MET6991012.1"/>
    </source>
</evidence>
<accession>A0ABV2SV49</accession>
<comment type="caution">
    <text evidence="2">The sequence shown here is derived from an EMBL/GenBank/DDBJ whole genome shotgun (WGS) entry which is preliminary data.</text>
</comment>
<evidence type="ECO:0000259" key="1">
    <source>
        <dbReference type="Pfam" id="PF17836"/>
    </source>
</evidence>
<reference evidence="2 3" key="1">
    <citation type="submission" date="2024-07" db="EMBL/GenBank/DDBJ databases">
        <title>The genome sequence of type strain Sediminicola arcticus GDMCC 1.2805.</title>
        <authorList>
            <person name="Liu Y."/>
        </authorList>
    </citation>
    <scope>NUCLEOTIDE SEQUENCE [LARGE SCALE GENOMIC DNA]</scope>
    <source>
        <strain evidence="2 3">GDMCC 1.2805</strain>
    </source>
</reference>
<feature type="domain" description="PglD N-terminal" evidence="1">
    <location>
        <begin position="2"/>
        <end position="40"/>
    </location>
</feature>
<dbReference type="RefSeq" id="WP_354615410.1">
    <property type="nucleotide sequence ID" value="NZ_JBEXAE010000004.1"/>
</dbReference>
<organism evidence="2 3">
    <name type="scientific">Sediminicola arcticus</name>
    <dbReference type="NCBI Taxonomy" id="1574308"/>
    <lineage>
        <taxon>Bacteria</taxon>
        <taxon>Pseudomonadati</taxon>
        <taxon>Bacteroidota</taxon>
        <taxon>Flavobacteriia</taxon>
        <taxon>Flavobacteriales</taxon>
        <taxon>Flavobacteriaceae</taxon>
        <taxon>Sediminicola</taxon>
    </lineage>
</organism>
<sequence length="53" mass="5886">MYLFGAGGHCKAIIDMIVSDLKLNISGIYDDSQNNRKYLGLSHNPNSKIKAFL</sequence>
<evidence type="ECO:0000313" key="3">
    <source>
        <dbReference type="Proteomes" id="UP001549799"/>
    </source>
</evidence>